<dbReference type="Proteomes" id="UP000327039">
    <property type="component" value="Unassembled WGS sequence"/>
</dbReference>
<feature type="DNA-binding region" description="H-T-H motif" evidence="4">
    <location>
        <begin position="35"/>
        <end position="54"/>
    </location>
</feature>
<gene>
    <name evidence="6" type="ORF">F6B42_07920</name>
</gene>
<dbReference type="RefSeq" id="WP_150419071.1">
    <property type="nucleotide sequence ID" value="NZ_VYRZ01000002.1"/>
</dbReference>
<dbReference type="PANTHER" id="PTHR30055:SF238">
    <property type="entry name" value="MYCOFACTOCIN BIOSYNTHESIS TRANSCRIPTIONAL REGULATOR MFTR-RELATED"/>
    <property type="match status" value="1"/>
</dbReference>
<name>A0A5J5IV65_9MICO</name>
<evidence type="ECO:0000313" key="6">
    <source>
        <dbReference type="EMBL" id="KAA9086902.1"/>
    </source>
</evidence>
<evidence type="ECO:0000256" key="1">
    <source>
        <dbReference type="ARBA" id="ARBA00023015"/>
    </source>
</evidence>
<dbReference type="GO" id="GO:0003700">
    <property type="term" value="F:DNA-binding transcription factor activity"/>
    <property type="evidence" value="ECO:0007669"/>
    <property type="project" value="TreeGrafter"/>
</dbReference>
<dbReference type="InterPro" id="IPR009057">
    <property type="entry name" value="Homeodomain-like_sf"/>
</dbReference>
<reference evidence="7" key="1">
    <citation type="submission" date="2019-09" db="EMBL/GenBank/DDBJ databases">
        <title>Mumia zhuanghuii sp. nov. isolated from the intestinal contents of plateau pika (Ochotona curzoniae) in the Qinghai-Tibet plateau of China.</title>
        <authorList>
            <person name="Tian Z."/>
        </authorList>
    </citation>
    <scope>NUCLEOTIDE SEQUENCE [LARGE SCALE GENOMIC DNA]</scope>
    <source>
        <strain evidence="7">DSM 25564</strain>
    </source>
</reference>
<sequence>MTTDSRVGRPRASSRETLAEAACELFLEQGFDSTTIAEIARRAGVSRSSFFNYFASKSAVLWSGLDERIDRLEDELAGESDAAAVSAAFDRLARGFAPDSLALAIVNEATMGVRDELAREAALRSARVAAVVAPVFEAAGVARLEADVRAAGWGGALLAAVAAWARDGAGRVELEAFVRRAVQVAARP</sequence>
<keyword evidence="1" id="KW-0805">Transcription regulation</keyword>
<dbReference type="EMBL" id="VYRZ01000002">
    <property type="protein sequence ID" value="KAA9086902.1"/>
    <property type="molecule type" value="Genomic_DNA"/>
</dbReference>
<proteinExistence type="predicted"/>
<evidence type="ECO:0000313" key="7">
    <source>
        <dbReference type="Proteomes" id="UP000327039"/>
    </source>
</evidence>
<keyword evidence="7" id="KW-1185">Reference proteome</keyword>
<dbReference type="PROSITE" id="PS50977">
    <property type="entry name" value="HTH_TETR_2"/>
    <property type="match status" value="1"/>
</dbReference>
<evidence type="ECO:0000256" key="2">
    <source>
        <dbReference type="ARBA" id="ARBA00023125"/>
    </source>
</evidence>
<dbReference type="GO" id="GO:0000976">
    <property type="term" value="F:transcription cis-regulatory region binding"/>
    <property type="evidence" value="ECO:0007669"/>
    <property type="project" value="TreeGrafter"/>
</dbReference>
<dbReference type="OrthoDB" id="956698at2"/>
<keyword evidence="2 4" id="KW-0238">DNA-binding</keyword>
<dbReference type="PANTHER" id="PTHR30055">
    <property type="entry name" value="HTH-TYPE TRANSCRIPTIONAL REGULATOR RUTR"/>
    <property type="match status" value="1"/>
</dbReference>
<dbReference type="SUPFAM" id="SSF46689">
    <property type="entry name" value="Homeodomain-like"/>
    <property type="match status" value="1"/>
</dbReference>
<accession>A0A5J5IV65</accession>
<comment type="caution">
    <text evidence="6">The sequence shown here is derived from an EMBL/GenBank/DDBJ whole genome shotgun (WGS) entry which is preliminary data.</text>
</comment>
<evidence type="ECO:0000256" key="3">
    <source>
        <dbReference type="ARBA" id="ARBA00023163"/>
    </source>
</evidence>
<dbReference type="AlphaFoldDB" id="A0A5J5IV65"/>
<dbReference type="Pfam" id="PF00440">
    <property type="entry name" value="TetR_N"/>
    <property type="match status" value="1"/>
</dbReference>
<keyword evidence="3" id="KW-0804">Transcription</keyword>
<evidence type="ECO:0000259" key="5">
    <source>
        <dbReference type="PROSITE" id="PS50977"/>
    </source>
</evidence>
<feature type="domain" description="HTH tetR-type" evidence="5">
    <location>
        <begin position="12"/>
        <end position="72"/>
    </location>
</feature>
<protein>
    <submittedName>
        <fullName evidence="6">TetR family transcriptional regulator</fullName>
    </submittedName>
</protein>
<dbReference type="Gene3D" id="1.10.357.10">
    <property type="entry name" value="Tetracycline Repressor, domain 2"/>
    <property type="match status" value="1"/>
</dbReference>
<dbReference type="PRINTS" id="PR00455">
    <property type="entry name" value="HTHTETR"/>
</dbReference>
<evidence type="ECO:0000256" key="4">
    <source>
        <dbReference type="PROSITE-ProRule" id="PRU00335"/>
    </source>
</evidence>
<dbReference type="InterPro" id="IPR001647">
    <property type="entry name" value="HTH_TetR"/>
</dbReference>
<dbReference type="InterPro" id="IPR050109">
    <property type="entry name" value="HTH-type_TetR-like_transc_reg"/>
</dbReference>
<organism evidence="6 7">
    <name type="scientific">Microbacterium radiodurans</name>
    <dbReference type="NCBI Taxonomy" id="661398"/>
    <lineage>
        <taxon>Bacteria</taxon>
        <taxon>Bacillati</taxon>
        <taxon>Actinomycetota</taxon>
        <taxon>Actinomycetes</taxon>
        <taxon>Micrococcales</taxon>
        <taxon>Microbacteriaceae</taxon>
        <taxon>Microbacterium</taxon>
    </lineage>
</organism>